<feature type="coiled-coil region" evidence="1">
    <location>
        <begin position="34"/>
        <end position="61"/>
    </location>
</feature>
<reference evidence="4 5" key="2">
    <citation type="submission" date="2015-11" db="EMBL/GenBank/DDBJ databases">
        <authorList>
            <person name="Zhang Y."/>
            <person name="Guo Z."/>
        </authorList>
    </citation>
    <scope>NUCLEOTIDE SEQUENCE [LARGE SCALE GENOMIC DNA]</scope>
    <source>
        <strain evidence="4">JGI-4</strain>
    </source>
</reference>
<evidence type="ECO:0000313" key="4">
    <source>
        <dbReference type="EMBL" id="CUU04583.1"/>
    </source>
</evidence>
<feature type="transmembrane region" description="Helical" evidence="2">
    <location>
        <begin position="12"/>
        <end position="29"/>
    </location>
</feature>
<name>A0A0N7MTV8_9BACT</name>
<accession>A0A0P1LAF6</accession>
<evidence type="ECO:0000256" key="2">
    <source>
        <dbReference type="SAM" id="Phobius"/>
    </source>
</evidence>
<evidence type="ECO:0000256" key="1">
    <source>
        <dbReference type="SAM" id="Coils"/>
    </source>
</evidence>
<accession>A0A0P1LXQ7</accession>
<dbReference type="EMBL" id="FAOP01000004">
    <property type="protein sequence ID" value="CUU04583.1"/>
    <property type="molecule type" value="Genomic_DNA"/>
</dbReference>
<evidence type="ECO:0000313" key="6">
    <source>
        <dbReference type="Proteomes" id="UP000182200"/>
    </source>
</evidence>
<dbReference type="Proteomes" id="UP000182011">
    <property type="component" value="Unassembled WGS sequence"/>
</dbReference>
<organism evidence="4 5">
    <name type="scientific">Candidatus Kryptonium thompsonii</name>
    <dbReference type="NCBI Taxonomy" id="1633631"/>
    <lineage>
        <taxon>Bacteria</taxon>
        <taxon>Pseudomonadati</taxon>
        <taxon>Candidatus Kryptoniota</taxon>
        <taxon>Candidatus Kryptonium</taxon>
    </lineage>
</organism>
<dbReference type="STRING" id="1633631.GCA_001442925_01058"/>
<accession>A0A0N7MZU3</accession>
<dbReference type="Pfam" id="PF19579">
    <property type="entry name" value="FtsL_2"/>
    <property type="match status" value="1"/>
</dbReference>
<accession>A0A0N7MTV8</accession>
<evidence type="ECO:0000313" key="3">
    <source>
        <dbReference type="EMBL" id="CUS78202.1"/>
    </source>
</evidence>
<keyword evidence="1" id="KW-0175">Coiled coil</keyword>
<dbReference type="EMBL" id="CZVI01000001">
    <property type="protein sequence ID" value="CUS78202.1"/>
    <property type="molecule type" value="Genomic_DNA"/>
</dbReference>
<dbReference type="RefSeq" id="WP_075427796.1">
    <property type="nucleotide sequence ID" value="NZ_CZVI01000001.1"/>
</dbReference>
<keyword evidence="2" id="KW-0472">Membrane</keyword>
<evidence type="ECO:0000313" key="5">
    <source>
        <dbReference type="Proteomes" id="UP000182011"/>
    </source>
</evidence>
<accession>A0A0S4N0A0</accession>
<dbReference type="AlphaFoldDB" id="A0A0N7MTV8"/>
<reference evidence="3 6" key="1">
    <citation type="submission" date="2015-11" db="EMBL/GenBank/DDBJ databases">
        <authorList>
            <person name="Varghese N."/>
        </authorList>
    </citation>
    <scope>NUCLEOTIDE SEQUENCE [LARGE SCALE GENOMIC DNA]</scope>
    <source>
        <strain evidence="3 6">JGI-8</strain>
    </source>
</reference>
<keyword evidence="6" id="KW-1185">Reference proteome</keyword>
<accession>A0A0N7MUZ2</accession>
<keyword evidence="2" id="KW-1133">Transmembrane helix</keyword>
<sequence>MSKEKDKISGAKIFIFLLIAGVLIVAYIWNSFIVDRRADEIIKLEKKLELLKMERLLLEARYEKLVSVNYVVPYAQQRLGLVFPKEKPKEIEVKE</sequence>
<dbReference type="InterPro" id="IPR045755">
    <property type="entry name" value="FtsL-like"/>
</dbReference>
<dbReference type="Proteomes" id="UP000182200">
    <property type="component" value="Unassembled WGS sequence"/>
</dbReference>
<dbReference type="OrthoDB" id="9813263at2"/>
<proteinExistence type="predicted"/>
<protein>
    <submittedName>
        <fullName evidence="4">Septum formation initiator</fullName>
    </submittedName>
</protein>
<accession>A0A0P1P211</accession>
<keyword evidence="2" id="KW-0812">Transmembrane</keyword>
<gene>
    <name evidence="4" type="ORF">JGI4_01059</name>
    <name evidence="3" type="ORF">JGI8_00210</name>
</gene>